<gene>
    <name evidence="2" type="ORF">A2696_02000</name>
</gene>
<proteinExistence type="predicted"/>
<dbReference type="InterPro" id="IPR045584">
    <property type="entry name" value="Pilin-like"/>
</dbReference>
<dbReference type="PROSITE" id="PS00409">
    <property type="entry name" value="PROKAR_NTER_METHYL"/>
    <property type="match status" value="1"/>
</dbReference>
<organism evidence="2 3">
    <name type="scientific">Candidatus Curtissbacteria bacterium RIFCSPHIGHO2_01_FULL_41_13</name>
    <dbReference type="NCBI Taxonomy" id="1797745"/>
    <lineage>
        <taxon>Bacteria</taxon>
        <taxon>Candidatus Curtissiibacteriota</taxon>
    </lineage>
</organism>
<dbReference type="InterPro" id="IPR012902">
    <property type="entry name" value="N_methyl_site"/>
</dbReference>
<evidence type="ECO:0000313" key="3">
    <source>
        <dbReference type="Proteomes" id="UP000177069"/>
    </source>
</evidence>
<reference evidence="2 3" key="1">
    <citation type="journal article" date="2016" name="Nat. Commun.">
        <title>Thousands of microbial genomes shed light on interconnected biogeochemical processes in an aquifer system.</title>
        <authorList>
            <person name="Anantharaman K."/>
            <person name="Brown C.T."/>
            <person name="Hug L.A."/>
            <person name="Sharon I."/>
            <person name="Castelle C.J."/>
            <person name="Probst A.J."/>
            <person name="Thomas B.C."/>
            <person name="Singh A."/>
            <person name="Wilkins M.J."/>
            <person name="Karaoz U."/>
            <person name="Brodie E.L."/>
            <person name="Williams K.H."/>
            <person name="Hubbard S.S."/>
            <person name="Banfield J.F."/>
        </authorList>
    </citation>
    <scope>NUCLEOTIDE SEQUENCE [LARGE SCALE GENOMIC DNA]</scope>
</reference>
<protein>
    <recommendedName>
        <fullName evidence="4">Prepilin-type N-terminal cleavage/methylation domain-containing protein</fullName>
    </recommendedName>
</protein>
<dbReference type="Proteomes" id="UP000177069">
    <property type="component" value="Unassembled WGS sequence"/>
</dbReference>
<evidence type="ECO:0000313" key="2">
    <source>
        <dbReference type="EMBL" id="OGD84555.1"/>
    </source>
</evidence>
<feature type="transmembrane region" description="Helical" evidence="1">
    <location>
        <begin position="6"/>
        <end position="35"/>
    </location>
</feature>
<keyword evidence="1" id="KW-0472">Membrane</keyword>
<sequence length="193" mass="20895">MVSRGYYLYGGLTLVELAVIVGLLGLVAILTAPIYMTHFSLFSRQNAAIEVASQNRLALDDMVNQIREAQTIVSTCADCSPDVTGSGTLVLQVWPVGANGEPFEPTDSGYDYIIYKIDSSKNQLVKRTISDSASFRPESTKIIAADVASLQFAYNNADPTQASQVTINLTNQLKALNKTQTIAQEATAVLRNK</sequence>
<accession>A0A1F5FY85</accession>
<dbReference type="EMBL" id="MFBA01000057">
    <property type="protein sequence ID" value="OGD84555.1"/>
    <property type="molecule type" value="Genomic_DNA"/>
</dbReference>
<keyword evidence="1" id="KW-0812">Transmembrane</keyword>
<keyword evidence="1" id="KW-1133">Transmembrane helix</keyword>
<evidence type="ECO:0008006" key="4">
    <source>
        <dbReference type="Google" id="ProtNLM"/>
    </source>
</evidence>
<name>A0A1F5FY85_9BACT</name>
<dbReference type="SUPFAM" id="SSF54523">
    <property type="entry name" value="Pili subunits"/>
    <property type="match status" value="1"/>
</dbReference>
<dbReference type="AlphaFoldDB" id="A0A1F5FY85"/>
<evidence type="ECO:0000256" key="1">
    <source>
        <dbReference type="SAM" id="Phobius"/>
    </source>
</evidence>
<comment type="caution">
    <text evidence="2">The sequence shown here is derived from an EMBL/GenBank/DDBJ whole genome shotgun (WGS) entry which is preliminary data.</text>
</comment>